<dbReference type="EMBL" id="FZMO01000351">
    <property type="protein sequence ID" value="SNQ50189.1"/>
    <property type="molecule type" value="Genomic_DNA"/>
</dbReference>
<sequence length="126" mass="13746">MRSTAATTPAPAAVDLNGRWRGAYTCSQGVTGVLLSIITTPSRDLWARFDFYAVATNPGVPSGSYLMRVTYTDGVANFTAERWIDQPAGYGMANLTTRPRADQPNELSGRVRLKGCTTFTVRRQIP</sequence>
<reference evidence="1 2" key="1">
    <citation type="submission" date="2017-06" db="EMBL/GenBank/DDBJ databases">
        <authorList>
            <person name="Kim H.J."/>
            <person name="Triplett B.A."/>
        </authorList>
    </citation>
    <scope>NUCLEOTIDE SEQUENCE [LARGE SCALE GENOMIC DNA]</scope>
    <source>
        <strain evidence="1">FRACA_ARgP5</strain>
    </source>
</reference>
<evidence type="ECO:0000313" key="2">
    <source>
        <dbReference type="Proteomes" id="UP000234331"/>
    </source>
</evidence>
<dbReference type="Proteomes" id="UP000234331">
    <property type="component" value="Unassembled WGS sequence"/>
</dbReference>
<proteinExistence type="predicted"/>
<protein>
    <submittedName>
        <fullName evidence="1">Uncharacterized protein</fullName>
    </submittedName>
</protein>
<organism evidence="1 2">
    <name type="scientific">Frankia canadensis</name>
    <dbReference type="NCBI Taxonomy" id="1836972"/>
    <lineage>
        <taxon>Bacteria</taxon>
        <taxon>Bacillati</taxon>
        <taxon>Actinomycetota</taxon>
        <taxon>Actinomycetes</taxon>
        <taxon>Frankiales</taxon>
        <taxon>Frankiaceae</taxon>
        <taxon>Frankia</taxon>
    </lineage>
</organism>
<keyword evidence="2" id="KW-1185">Reference proteome</keyword>
<evidence type="ECO:0000313" key="1">
    <source>
        <dbReference type="EMBL" id="SNQ50189.1"/>
    </source>
</evidence>
<dbReference type="AlphaFoldDB" id="A0A2I2KX01"/>
<accession>A0A2I2KX01</accession>
<name>A0A2I2KX01_9ACTN</name>
<gene>
    <name evidence="1" type="ORF">FRACA_4140003</name>
</gene>